<comment type="caution">
    <text evidence="1">The sequence shown here is derived from an EMBL/GenBank/DDBJ whole genome shotgun (WGS) entry which is preliminary data.</text>
</comment>
<organism evidence="1 2">
    <name type="scientific">Chlamydomonas schloesseri</name>
    <dbReference type="NCBI Taxonomy" id="2026947"/>
    <lineage>
        <taxon>Eukaryota</taxon>
        <taxon>Viridiplantae</taxon>
        <taxon>Chlorophyta</taxon>
        <taxon>core chlorophytes</taxon>
        <taxon>Chlorophyceae</taxon>
        <taxon>CS clade</taxon>
        <taxon>Chlamydomonadales</taxon>
        <taxon>Chlamydomonadaceae</taxon>
        <taxon>Chlamydomonas</taxon>
    </lineage>
</organism>
<reference evidence="1" key="1">
    <citation type="journal article" date="2020" name="bioRxiv">
        <title>Comparative genomics of Chlamydomonas.</title>
        <authorList>
            <person name="Craig R.J."/>
            <person name="Hasan A.R."/>
            <person name="Ness R.W."/>
            <person name="Keightley P.D."/>
        </authorList>
    </citation>
    <scope>NUCLEOTIDE SEQUENCE</scope>
    <source>
        <strain evidence="1">CCAP 11/173</strain>
    </source>
</reference>
<dbReference type="Gene3D" id="3.30.1440.10">
    <property type="match status" value="1"/>
</dbReference>
<sequence>MLKLQPRSWDTLPRLTGIEVSIRAIETQLERDVVEKSELLLYSLALEMLAGKPAAFTAPANKALGTRATGVAVRLDAVTEPEATYLFLEKLVHVLLPNQVGFEGVVPPTLVPPPRRSKAAEAAQARKAALDHRKAPLKEHFTEFKVGNLLTYPDFEQNFSLFEPLRGMRVRLVMEGASAADCAALLGGLSVPLLSGAAAEAALAEIATEAARRARG</sequence>
<dbReference type="AlphaFoldDB" id="A0A835T8H9"/>
<gene>
    <name evidence="1" type="ORF">HYH02_012653</name>
</gene>
<evidence type="ECO:0000313" key="2">
    <source>
        <dbReference type="Proteomes" id="UP000613740"/>
    </source>
</evidence>
<keyword evidence="2" id="KW-1185">Reference proteome</keyword>
<proteinExistence type="predicted"/>
<protein>
    <submittedName>
        <fullName evidence="1">Uncharacterized protein</fullName>
    </submittedName>
</protein>
<accession>A0A835T8H9</accession>
<dbReference type="OrthoDB" id="539541at2759"/>
<evidence type="ECO:0000313" key="1">
    <source>
        <dbReference type="EMBL" id="KAG2433535.1"/>
    </source>
</evidence>
<dbReference type="Proteomes" id="UP000613740">
    <property type="component" value="Unassembled WGS sequence"/>
</dbReference>
<dbReference type="EMBL" id="JAEHOD010000062">
    <property type="protein sequence ID" value="KAG2433535.1"/>
    <property type="molecule type" value="Genomic_DNA"/>
</dbReference>
<dbReference type="InterPro" id="IPR022803">
    <property type="entry name" value="Ribosomal_uL5_dom_sf"/>
</dbReference>
<name>A0A835T8H9_9CHLO</name>